<keyword evidence="1" id="KW-0812">Transmembrane</keyword>
<keyword evidence="1" id="KW-0472">Membrane</keyword>
<protein>
    <submittedName>
        <fullName evidence="2">Uncharacterized protein</fullName>
    </submittedName>
</protein>
<reference evidence="2" key="1">
    <citation type="submission" date="2016-10" db="EMBL/GenBank/DDBJ databases">
        <title>CRISPR-Cas defence system in Roseofilum reptotaenium: evidence of a bacteriophage-cyanobacterium arms race in the coral black band disease.</title>
        <authorList>
            <person name="Buerger P."/>
            <person name="Wood-Charlson E.M."/>
            <person name="Weynberg K.D."/>
            <person name="Willis B."/>
            <person name="Van Oppen M.J."/>
        </authorList>
    </citation>
    <scope>NUCLEOTIDE SEQUENCE [LARGE SCALE GENOMIC DNA]</scope>
    <source>
        <strain evidence="2">AO1-A</strain>
    </source>
</reference>
<sequence>MSALDTVQFLDCLCSVELAYLHNRLTGRHLRGGAASTQRMPHHSIFLLKLYLGHDHFSISLLSLSSDELGLLSCLFFIFLLIYIDGAGCLTIADPA</sequence>
<dbReference type="Proteomes" id="UP000183940">
    <property type="component" value="Unassembled WGS sequence"/>
</dbReference>
<accession>A0A1L9QUW7</accession>
<gene>
    <name evidence="2" type="ORF">BI308_06320</name>
</gene>
<dbReference type="EMBL" id="MLAW01000007">
    <property type="protein sequence ID" value="OJJ26463.1"/>
    <property type="molecule type" value="Genomic_DNA"/>
</dbReference>
<organism evidence="2 3">
    <name type="scientific">Roseofilum reptotaenium AO1-A</name>
    <dbReference type="NCBI Taxonomy" id="1925591"/>
    <lineage>
        <taxon>Bacteria</taxon>
        <taxon>Bacillati</taxon>
        <taxon>Cyanobacteriota</taxon>
        <taxon>Cyanophyceae</taxon>
        <taxon>Desertifilales</taxon>
        <taxon>Desertifilaceae</taxon>
        <taxon>Roseofilum</taxon>
    </lineage>
</organism>
<keyword evidence="3" id="KW-1185">Reference proteome</keyword>
<evidence type="ECO:0000256" key="1">
    <source>
        <dbReference type="SAM" id="Phobius"/>
    </source>
</evidence>
<dbReference type="AlphaFoldDB" id="A0A1L9QUW7"/>
<proteinExistence type="predicted"/>
<feature type="transmembrane region" description="Helical" evidence="1">
    <location>
        <begin position="69"/>
        <end position="93"/>
    </location>
</feature>
<name>A0A1L9QUW7_9CYAN</name>
<comment type="caution">
    <text evidence="2">The sequence shown here is derived from an EMBL/GenBank/DDBJ whole genome shotgun (WGS) entry which is preliminary data.</text>
</comment>
<keyword evidence="1" id="KW-1133">Transmembrane helix</keyword>
<evidence type="ECO:0000313" key="3">
    <source>
        <dbReference type="Proteomes" id="UP000183940"/>
    </source>
</evidence>
<evidence type="ECO:0000313" key="2">
    <source>
        <dbReference type="EMBL" id="OJJ26463.1"/>
    </source>
</evidence>